<name>A0A927EBM7_9HYPH</name>
<comment type="similarity">
    <text evidence="1">Belongs to the Gfo/Idh/MocA family.</text>
</comment>
<dbReference type="Gene3D" id="3.40.50.720">
    <property type="entry name" value="NAD(P)-binding Rossmann-like Domain"/>
    <property type="match status" value="1"/>
</dbReference>
<dbReference type="PANTHER" id="PTHR22604:SF105">
    <property type="entry name" value="TRANS-1,2-DIHYDROBENZENE-1,2-DIOL DEHYDROGENASE"/>
    <property type="match status" value="1"/>
</dbReference>
<keyword evidence="6" id="KW-1185">Reference proteome</keyword>
<organism evidence="5 6">
    <name type="scientific">Bosea spartocytisi</name>
    <dbReference type="NCBI Taxonomy" id="2773451"/>
    <lineage>
        <taxon>Bacteria</taxon>
        <taxon>Pseudomonadati</taxon>
        <taxon>Pseudomonadota</taxon>
        <taxon>Alphaproteobacteria</taxon>
        <taxon>Hyphomicrobiales</taxon>
        <taxon>Boseaceae</taxon>
        <taxon>Bosea</taxon>
    </lineage>
</organism>
<dbReference type="SUPFAM" id="SSF51735">
    <property type="entry name" value="NAD(P)-binding Rossmann-fold domains"/>
    <property type="match status" value="1"/>
</dbReference>
<dbReference type="InterPro" id="IPR050984">
    <property type="entry name" value="Gfo/Idh/MocA_domain"/>
</dbReference>
<evidence type="ECO:0000313" key="5">
    <source>
        <dbReference type="EMBL" id="MBD3847680.1"/>
    </source>
</evidence>
<dbReference type="RefSeq" id="WP_191125079.1">
    <property type="nucleotide sequence ID" value="NZ_JACXWY010000012.1"/>
</dbReference>
<evidence type="ECO:0000259" key="3">
    <source>
        <dbReference type="Pfam" id="PF01408"/>
    </source>
</evidence>
<dbReference type="InterPro" id="IPR036291">
    <property type="entry name" value="NAD(P)-bd_dom_sf"/>
</dbReference>
<evidence type="ECO:0000313" key="6">
    <source>
        <dbReference type="Proteomes" id="UP000619295"/>
    </source>
</evidence>
<dbReference type="GO" id="GO:0016491">
    <property type="term" value="F:oxidoreductase activity"/>
    <property type="evidence" value="ECO:0007669"/>
    <property type="project" value="UniProtKB-KW"/>
</dbReference>
<reference evidence="5" key="1">
    <citation type="submission" date="2020-09" db="EMBL/GenBank/DDBJ databases">
        <title>Bosea spartocytisi sp. nov. a root nodule endophyte of Spartocytisus supranubius in the high mountain ecosystem fo the Teide National Park (Canary Islands, Spain).</title>
        <authorList>
            <person name="Pulido-Suarez L."/>
            <person name="Peix A."/>
            <person name="Igual J.M."/>
            <person name="Socas-Perez N."/>
            <person name="Velazquez E."/>
            <person name="Flores-Felix J.D."/>
            <person name="Leon-Barrios M."/>
        </authorList>
    </citation>
    <scope>NUCLEOTIDE SEQUENCE</scope>
    <source>
        <strain evidence="5">SSUT16</strain>
    </source>
</reference>
<evidence type="ECO:0000259" key="4">
    <source>
        <dbReference type="Pfam" id="PF22725"/>
    </source>
</evidence>
<comment type="caution">
    <text evidence="5">The sequence shown here is derived from an EMBL/GenBank/DDBJ whole genome shotgun (WGS) entry which is preliminary data.</text>
</comment>
<dbReference type="AlphaFoldDB" id="A0A927EBM7"/>
<evidence type="ECO:0000256" key="1">
    <source>
        <dbReference type="ARBA" id="ARBA00010928"/>
    </source>
</evidence>
<evidence type="ECO:0000256" key="2">
    <source>
        <dbReference type="ARBA" id="ARBA00023002"/>
    </source>
</evidence>
<proteinExistence type="inferred from homology"/>
<feature type="domain" description="Gfo/Idh/MocA-like oxidoreductase N-terminal" evidence="3">
    <location>
        <begin position="2"/>
        <end position="111"/>
    </location>
</feature>
<dbReference type="Pfam" id="PF22725">
    <property type="entry name" value="GFO_IDH_MocA_C3"/>
    <property type="match status" value="1"/>
</dbReference>
<dbReference type="SUPFAM" id="SSF55347">
    <property type="entry name" value="Glyceraldehyde-3-phosphate dehydrogenase-like, C-terminal domain"/>
    <property type="match status" value="1"/>
</dbReference>
<feature type="domain" description="GFO/IDH/MocA-like oxidoreductase" evidence="4">
    <location>
        <begin position="122"/>
        <end position="236"/>
    </location>
</feature>
<sequence length="337" mass="35878">MGTGAIAGLFAADLGLLPQARIAAVHSRSQDKAQAFADRLSATAYDDETAFLADPAVAAVYIATPNHLHAAQALKVIAAGKPVLIEKPIALKSGDVEAIAQASRERGVFAMEALWSRFLPAVRAVREQLAAGRIGDVRRIRADLSYAHPQEPGSRFFDPVLGGGAAFDLGVYPLSLVLHLLGEPQAVSGRWLAAASGVDLRSEFRLDYPQAVAELSCGFDRNGTNRFLIEGTRGALLIETPFLKAQRLSFVSDPVRASAVYERGQGLATRFLDRIPKAGRRSEVFAFPGHGLQFQAEAVMAAVRAGETRCATMPLSESAAVLRIIETVLAQPPAGRG</sequence>
<dbReference type="InterPro" id="IPR055170">
    <property type="entry name" value="GFO_IDH_MocA-like_dom"/>
</dbReference>
<dbReference type="GO" id="GO:0000166">
    <property type="term" value="F:nucleotide binding"/>
    <property type="evidence" value="ECO:0007669"/>
    <property type="project" value="InterPro"/>
</dbReference>
<dbReference type="InterPro" id="IPR000683">
    <property type="entry name" value="Gfo/Idh/MocA-like_OxRdtase_N"/>
</dbReference>
<accession>A0A927EBM7</accession>
<protein>
    <submittedName>
        <fullName evidence="5">Gfo/Idh/MocA family oxidoreductase</fullName>
    </submittedName>
</protein>
<dbReference type="Pfam" id="PF01408">
    <property type="entry name" value="GFO_IDH_MocA"/>
    <property type="match status" value="1"/>
</dbReference>
<dbReference type="Gene3D" id="3.30.360.10">
    <property type="entry name" value="Dihydrodipicolinate Reductase, domain 2"/>
    <property type="match status" value="1"/>
</dbReference>
<dbReference type="PANTHER" id="PTHR22604">
    <property type="entry name" value="OXIDOREDUCTASES"/>
    <property type="match status" value="1"/>
</dbReference>
<gene>
    <name evidence="5" type="ORF">IED13_18425</name>
</gene>
<keyword evidence="2" id="KW-0560">Oxidoreductase</keyword>
<dbReference type="EMBL" id="JACXWY010000012">
    <property type="protein sequence ID" value="MBD3847680.1"/>
    <property type="molecule type" value="Genomic_DNA"/>
</dbReference>
<dbReference type="Proteomes" id="UP000619295">
    <property type="component" value="Unassembled WGS sequence"/>
</dbReference>